<feature type="domain" description="MPN" evidence="8">
    <location>
        <begin position="102"/>
        <end position="224"/>
    </location>
</feature>
<dbReference type="NCBIfam" id="TIGR00608">
    <property type="entry name" value="radc"/>
    <property type="match status" value="1"/>
</dbReference>
<reference evidence="9 10" key="1">
    <citation type="submission" date="2020-10" db="EMBL/GenBank/DDBJ databases">
        <title>ChiBAC.</title>
        <authorList>
            <person name="Zenner C."/>
            <person name="Hitch T.C.A."/>
            <person name="Clavel T."/>
        </authorList>
    </citation>
    <scope>NUCLEOTIDE SEQUENCE [LARGE SCALE GENOMIC DNA]</scope>
    <source>
        <strain evidence="9 10">DSM 108706</strain>
    </source>
</reference>
<dbReference type="PANTHER" id="PTHR30471">
    <property type="entry name" value="DNA REPAIR PROTEIN RADC"/>
    <property type="match status" value="1"/>
</dbReference>
<gene>
    <name evidence="9" type="primary">radC</name>
    <name evidence="9" type="ORF">INF20_02440</name>
</gene>
<evidence type="ECO:0000256" key="1">
    <source>
        <dbReference type="ARBA" id="ARBA00010243"/>
    </source>
</evidence>
<keyword evidence="4" id="KW-0378">Hydrolase</keyword>
<dbReference type="SUPFAM" id="SSF47781">
    <property type="entry name" value="RuvA domain 2-like"/>
    <property type="match status" value="1"/>
</dbReference>
<keyword evidence="5" id="KW-0862">Zinc</keyword>
<dbReference type="Gene3D" id="3.40.140.10">
    <property type="entry name" value="Cytidine Deaminase, domain 2"/>
    <property type="match status" value="1"/>
</dbReference>
<accession>A0ABR9QW84</accession>
<keyword evidence="2" id="KW-0645">Protease</keyword>
<evidence type="ECO:0000256" key="2">
    <source>
        <dbReference type="ARBA" id="ARBA00022670"/>
    </source>
</evidence>
<evidence type="ECO:0000256" key="4">
    <source>
        <dbReference type="ARBA" id="ARBA00022801"/>
    </source>
</evidence>
<dbReference type="SUPFAM" id="SSF102712">
    <property type="entry name" value="JAB1/MPN domain"/>
    <property type="match status" value="1"/>
</dbReference>
<evidence type="ECO:0000256" key="6">
    <source>
        <dbReference type="ARBA" id="ARBA00023049"/>
    </source>
</evidence>
<name>A0ABR9QW84_9FIRM</name>
<dbReference type="CDD" id="cd08071">
    <property type="entry name" value="MPN_DUF2466"/>
    <property type="match status" value="1"/>
</dbReference>
<comment type="similarity">
    <text evidence="1 7">Belongs to the UPF0758 family.</text>
</comment>
<dbReference type="Pfam" id="PF04002">
    <property type="entry name" value="RadC"/>
    <property type="match status" value="1"/>
</dbReference>
<proteinExistence type="inferred from homology"/>
<evidence type="ECO:0000313" key="10">
    <source>
        <dbReference type="Proteomes" id="UP001516588"/>
    </source>
</evidence>
<dbReference type="InterPro" id="IPR025657">
    <property type="entry name" value="RadC_JAB"/>
</dbReference>
<dbReference type="Pfam" id="PF20582">
    <property type="entry name" value="UPF0758_N"/>
    <property type="match status" value="1"/>
</dbReference>
<dbReference type="RefSeq" id="WP_226384801.1">
    <property type="nucleotide sequence ID" value="NZ_JADCKA010000002.1"/>
</dbReference>
<dbReference type="PROSITE" id="PS50249">
    <property type="entry name" value="MPN"/>
    <property type="match status" value="1"/>
</dbReference>
<dbReference type="PANTHER" id="PTHR30471:SF3">
    <property type="entry name" value="UPF0758 PROTEIN YEES-RELATED"/>
    <property type="match status" value="1"/>
</dbReference>
<dbReference type="EMBL" id="JADCKA010000002">
    <property type="protein sequence ID" value="MBE5035137.1"/>
    <property type="molecule type" value="Genomic_DNA"/>
</dbReference>
<protein>
    <submittedName>
        <fullName evidence="9">DNA repair protein RadC</fullName>
    </submittedName>
</protein>
<sequence>MKIREMVKDERPREKMAMYGRQTLTNSELLAILIKTGTERRGVLDIADEIIHKSGGIRMLAEYSLEELAAFEGIGRAKACVILAAVELGSRLAASSQLTTGRIKDAGDVADIFLEKLRYMKKERFESLLLDAKGNIISCELISMGDLMSSPVHPRETFQAAVKRGAAAVILVHNHPSGDPTPSDDDIKITKRLKEAGDILGISVLDHVIVGDGNYVSLRNLGII</sequence>
<dbReference type="InterPro" id="IPR020891">
    <property type="entry name" value="UPF0758_CS"/>
</dbReference>
<dbReference type="InterPro" id="IPR010994">
    <property type="entry name" value="RuvA_2-like"/>
</dbReference>
<keyword evidence="6" id="KW-0482">Metalloprotease</keyword>
<dbReference type="InterPro" id="IPR001405">
    <property type="entry name" value="UPF0758"/>
</dbReference>
<evidence type="ECO:0000256" key="3">
    <source>
        <dbReference type="ARBA" id="ARBA00022723"/>
    </source>
</evidence>
<dbReference type="InterPro" id="IPR046778">
    <property type="entry name" value="UPF0758_N"/>
</dbReference>
<keyword evidence="10" id="KW-1185">Reference proteome</keyword>
<dbReference type="PROSITE" id="PS01302">
    <property type="entry name" value="UPF0758"/>
    <property type="match status" value="1"/>
</dbReference>
<dbReference type="NCBIfam" id="NF000642">
    <property type="entry name" value="PRK00024.1"/>
    <property type="match status" value="1"/>
</dbReference>
<evidence type="ECO:0000256" key="5">
    <source>
        <dbReference type="ARBA" id="ARBA00022833"/>
    </source>
</evidence>
<comment type="caution">
    <text evidence="9">The sequence shown here is derived from an EMBL/GenBank/DDBJ whole genome shotgun (WGS) entry which is preliminary data.</text>
</comment>
<dbReference type="Proteomes" id="UP001516588">
    <property type="component" value="Unassembled WGS sequence"/>
</dbReference>
<organism evidence="9 10">
    <name type="scientific">Gallibacter intestinalis</name>
    <dbReference type="NCBI Taxonomy" id="2779356"/>
    <lineage>
        <taxon>Bacteria</taxon>
        <taxon>Bacillati</taxon>
        <taxon>Bacillota</taxon>
        <taxon>Clostridia</taxon>
        <taxon>Eubacteriales</taxon>
        <taxon>Eubacteriaceae</taxon>
        <taxon>Gallibacter</taxon>
    </lineage>
</organism>
<evidence type="ECO:0000313" key="9">
    <source>
        <dbReference type="EMBL" id="MBE5035137.1"/>
    </source>
</evidence>
<evidence type="ECO:0000259" key="8">
    <source>
        <dbReference type="PROSITE" id="PS50249"/>
    </source>
</evidence>
<dbReference type="InterPro" id="IPR037518">
    <property type="entry name" value="MPN"/>
</dbReference>
<evidence type="ECO:0000256" key="7">
    <source>
        <dbReference type="RuleBase" id="RU003797"/>
    </source>
</evidence>
<keyword evidence="3" id="KW-0479">Metal-binding</keyword>